<organism evidence="2 3">
    <name type="scientific">Morus notabilis</name>
    <dbReference type="NCBI Taxonomy" id="981085"/>
    <lineage>
        <taxon>Eukaryota</taxon>
        <taxon>Viridiplantae</taxon>
        <taxon>Streptophyta</taxon>
        <taxon>Embryophyta</taxon>
        <taxon>Tracheophyta</taxon>
        <taxon>Spermatophyta</taxon>
        <taxon>Magnoliopsida</taxon>
        <taxon>eudicotyledons</taxon>
        <taxon>Gunneridae</taxon>
        <taxon>Pentapetalae</taxon>
        <taxon>rosids</taxon>
        <taxon>fabids</taxon>
        <taxon>Rosales</taxon>
        <taxon>Moraceae</taxon>
        <taxon>Moreae</taxon>
        <taxon>Morus</taxon>
    </lineage>
</organism>
<dbReference type="Proteomes" id="UP000030645">
    <property type="component" value="Unassembled WGS sequence"/>
</dbReference>
<name>W9SJ82_9ROSA</name>
<reference evidence="3" key="1">
    <citation type="submission" date="2013-01" db="EMBL/GenBank/DDBJ databases">
        <title>Draft Genome Sequence of a Mulberry Tree, Morus notabilis C.K. Schneid.</title>
        <authorList>
            <person name="He N."/>
            <person name="Zhao S."/>
        </authorList>
    </citation>
    <scope>NUCLEOTIDE SEQUENCE</scope>
</reference>
<evidence type="ECO:0000313" key="2">
    <source>
        <dbReference type="EMBL" id="EXC31612.1"/>
    </source>
</evidence>
<evidence type="ECO:0000313" key="3">
    <source>
        <dbReference type="Proteomes" id="UP000030645"/>
    </source>
</evidence>
<dbReference type="AlphaFoldDB" id="W9SJ82"/>
<keyword evidence="1" id="KW-0732">Signal</keyword>
<proteinExistence type="predicted"/>
<feature type="chain" id="PRO_5004932048" evidence="1">
    <location>
        <begin position="29"/>
        <end position="68"/>
    </location>
</feature>
<dbReference type="EMBL" id="KE346265">
    <property type="protein sequence ID" value="EXC31612.1"/>
    <property type="molecule type" value="Genomic_DNA"/>
</dbReference>
<gene>
    <name evidence="2" type="ORF">L484_008409</name>
</gene>
<accession>W9SJ82</accession>
<keyword evidence="3" id="KW-1185">Reference proteome</keyword>
<protein>
    <submittedName>
        <fullName evidence="2">Uncharacterized protein</fullName>
    </submittedName>
</protein>
<feature type="signal peptide" evidence="1">
    <location>
        <begin position="1"/>
        <end position="28"/>
    </location>
</feature>
<evidence type="ECO:0000256" key="1">
    <source>
        <dbReference type="SAM" id="SignalP"/>
    </source>
</evidence>
<sequence length="68" mass="7301">MAREIKSHGLLMMALLLSVVLLFSVVQARPLCDVQVCGQDHAASHYFVDVLGLWGMKSSGPSPHGTGH</sequence>